<feature type="region of interest" description="Disordered" evidence="1">
    <location>
        <begin position="196"/>
        <end position="219"/>
    </location>
</feature>
<keyword evidence="4" id="KW-1185">Reference proteome</keyword>
<evidence type="ECO:0000256" key="2">
    <source>
        <dbReference type="SAM" id="SignalP"/>
    </source>
</evidence>
<sequence length="219" mass="25632">MYKKVFFLLCIVILNVICAQSKNVVSSFFSFMKSKINSKKEISKVIQMGNTLACLTNNENSFYNECSCSFKKLKDFEKKCSSNFKKNQEEAKNCSEEHCEICCILININNITNSILESELSCKKKCTKSNLVLNLNEDDYKLAFKKLIEFIRIFFPSNILNYYSNEKKNFPQYTNRLLDTKYQKIKEDLNSETNKDTIERISLPPNNESEEYFSPYNEN</sequence>
<accession>A0A1J1HF41</accession>
<name>A0A1J1HF41_PLARL</name>
<evidence type="ECO:0000256" key="1">
    <source>
        <dbReference type="SAM" id="MobiDB-lite"/>
    </source>
</evidence>
<dbReference type="VEuPathDB" id="PlasmoDB:PRELSG_1421600"/>
<gene>
    <name evidence="3" type="primary">PSOP20</name>
    <name evidence="3" type="ORF">PRELSG_1421600</name>
</gene>
<keyword evidence="2" id="KW-0732">Signal</keyword>
<dbReference type="Proteomes" id="UP000220158">
    <property type="component" value="Chromosome 14"/>
</dbReference>
<dbReference type="RefSeq" id="XP_028535005.1">
    <property type="nucleotide sequence ID" value="XM_028679275.1"/>
</dbReference>
<evidence type="ECO:0000313" key="3">
    <source>
        <dbReference type="EMBL" id="CRH02485.1"/>
    </source>
</evidence>
<dbReference type="EMBL" id="LN835309">
    <property type="protein sequence ID" value="CRH02485.1"/>
    <property type="molecule type" value="Genomic_DNA"/>
</dbReference>
<feature type="chain" id="PRO_5012113938" evidence="2">
    <location>
        <begin position="22"/>
        <end position="219"/>
    </location>
</feature>
<dbReference type="OMA" id="ECSCSFK"/>
<dbReference type="OrthoDB" id="368885at2759"/>
<feature type="signal peptide" evidence="2">
    <location>
        <begin position="1"/>
        <end position="21"/>
    </location>
</feature>
<dbReference type="KEGG" id="prel:PRELSG_1421600"/>
<dbReference type="AlphaFoldDB" id="A0A1J1HF41"/>
<organism evidence="3 4">
    <name type="scientific">Plasmodium relictum</name>
    <dbReference type="NCBI Taxonomy" id="85471"/>
    <lineage>
        <taxon>Eukaryota</taxon>
        <taxon>Sar</taxon>
        <taxon>Alveolata</taxon>
        <taxon>Apicomplexa</taxon>
        <taxon>Aconoidasida</taxon>
        <taxon>Haemosporida</taxon>
        <taxon>Plasmodiidae</taxon>
        <taxon>Plasmodium</taxon>
        <taxon>Plasmodium (Haemamoeba)</taxon>
    </lineage>
</organism>
<reference evidence="3 4" key="1">
    <citation type="submission" date="2015-04" db="EMBL/GenBank/DDBJ databases">
        <authorList>
            <consortium name="Pathogen Informatics"/>
        </authorList>
    </citation>
    <scope>NUCLEOTIDE SEQUENCE [LARGE SCALE GENOMIC DNA]</scope>
    <source>
        <strain evidence="3 4">SGS1</strain>
    </source>
</reference>
<dbReference type="GeneID" id="39738648"/>
<protein>
    <submittedName>
        <fullName evidence="3">Secreted ookinete protein, putative</fullName>
    </submittedName>
</protein>
<evidence type="ECO:0000313" key="4">
    <source>
        <dbReference type="Proteomes" id="UP000220158"/>
    </source>
</evidence>
<proteinExistence type="predicted"/>